<keyword evidence="4" id="KW-1185">Reference proteome</keyword>
<reference evidence="3 4" key="1">
    <citation type="submission" date="2024-10" db="EMBL/GenBank/DDBJ databases">
        <authorList>
            <person name="Topkara A.R."/>
            <person name="Saygin H."/>
        </authorList>
    </citation>
    <scope>NUCLEOTIDE SEQUENCE [LARGE SCALE GENOMIC DNA]</scope>
    <source>
        <strain evidence="3 4">M3C6</strain>
    </source>
</reference>
<gene>
    <name evidence="3" type="ORF">ACFLIM_49860</name>
</gene>
<evidence type="ECO:0000256" key="1">
    <source>
        <dbReference type="SAM" id="MobiDB-lite"/>
    </source>
</evidence>
<feature type="compositionally biased region" description="Low complexity" evidence="1">
    <location>
        <begin position="33"/>
        <end position="49"/>
    </location>
</feature>
<organism evidence="3 4">
    <name type="scientific">Nonomuraea marmarensis</name>
    <dbReference type="NCBI Taxonomy" id="3351344"/>
    <lineage>
        <taxon>Bacteria</taxon>
        <taxon>Bacillati</taxon>
        <taxon>Actinomycetota</taxon>
        <taxon>Actinomycetes</taxon>
        <taxon>Streptosporangiales</taxon>
        <taxon>Streptosporangiaceae</taxon>
        <taxon>Nonomuraea</taxon>
    </lineage>
</organism>
<comment type="caution">
    <text evidence="3">The sequence shown here is derived from an EMBL/GenBank/DDBJ whole genome shotgun (WGS) entry which is preliminary data.</text>
</comment>
<name>A0ABW7AYI2_9ACTN</name>
<feature type="region of interest" description="Disordered" evidence="1">
    <location>
        <begin position="31"/>
        <end position="71"/>
    </location>
</feature>
<proteinExistence type="predicted"/>
<keyword evidence="2" id="KW-0732">Signal</keyword>
<evidence type="ECO:0000313" key="3">
    <source>
        <dbReference type="EMBL" id="MFG1711285.1"/>
    </source>
</evidence>
<accession>A0ABW7AYI2</accession>
<evidence type="ECO:0000313" key="4">
    <source>
        <dbReference type="Proteomes" id="UP001603978"/>
    </source>
</evidence>
<feature type="chain" id="PRO_5045930706" evidence="2">
    <location>
        <begin position="26"/>
        <end position="142"/>
    </location>
</feature>
<sequence>MSTSRTIRPFLLGLGAAIICANLSACGNSGTVSSDGPTSATTSTGTDASIPPTSTGKKVSARPTSDRGISKTALVKRMTNEPDTEEVPKSYILCMADIVLKYGDPKDVQRYINGSIKSEKIKGLSPSNKRYWNAAEKCVRNL</sequence>
<feature type="signal peptide" evidence="2">
    <location>
        <begin position="1"/>
        <end position="25"/>
    </location>
</feature>
<protein>
    <submittedName>
        <fullName evidence="3">Uncharacterized protein</fullName>
    </submittedName>
</protein>
<dbReference type="RefSeq" id="WP_393177908.1">
    <property type="nucleotide sequence ID" value="NZ_JBICRM010000085.1"/>
</dbReference>
<evidence type="ECO:0000256" key="2">
    <source>
        <dbReference type="SAM" id="SignalP"/>
    </source>
</evidence>
<dbReference type="EMBL" id="JBICRM010000085">
    <property type="protein sequence ID" value="MFG1711285.1"/>
    <property type="molecule type" value="Genomic_DNA"/>
</dbReference>
<dbReference type="Proteomes" id="UP001603978">
    <property type="component" value="Unassembled WGS sequence"/>
</dbReference>